<keyword evidence="3" id="KW-0804">Transcription</keyword>
<dbReference type="OrthoDB" id="2356263at2"/>
<dbReference type="PANTHER" id="PTHR30055:SF234">
    <property type="entry name" value="HTH-TYPE TRANSCRIPTIONAL REGULATOR BETI"/>
    <property type="match status" value="1"/>
</dbReference>
<dbReference type="GO" id="GO:0000976">
    <property type="term" value="F:transcription cis-regulatory region binding"/>
    <property type="evidence" value="ECO:0007669"/>
    <property type="project" value="TreeGrafter"/>
</dbReference>
<evidence type="ECO:0000313" key="5">
    <source>
        <dbReference type="EMBL" id="MQY21625.1"/>
    </source>
</evidence>
<name>A0A7K0D797_9NOCA</name>
<protein>
    <recommendedName>
        <fullName evidence="4">HTH tetR-type domain-containing protein</fullName>
    </recommendedName>
</protein>
<dbReference type="AlphaFoldDB" id="A0A7K0D797"/>
<dbReference type="Gene3D" id="1.10.357.10">
    <property type="entry name" value="Tetracycline Repressor, domain 2"/>
    <property type="match status" value="1"/>
</dbReference>
<dbReference type="EMBL" id="WEGK01000010">
    <property type="protein sequence ID" value="MQY21625.1"/>
    <property type="molecule type" value="Genomic_DNA"/>
</dbReference>
<accession>A0A7K0D797</accession>
<evidence type="ECO:0000259" key="4">
    <source>
        <dbReference type="Pfam" id="PF00440"/>
    </source>
</evidence>
<evidence type="ECO:0000256" key="2">
    <source>
        <dbReference type="ARBA" id="ARBA00023125"/>
    </source>
</evidence>
<feature type="domain" description="HTH tetR-type" evidence="4">
    <location>
        <begin position="18"/>
        <end position="65"/>
    </location>
</feature>
<dbReference type="GO" id="GO:0003700">
    <property type="term" value="F:DNA-binding transcription factor activity"/>
    <property type="evidence" value="ECO:0007669"/>
    <property type="project" value="TreeGrafter"/>
</dbReference>
<dbReference type="InterPro" id="IPR009057">
    <property type="entry name" value="Homeodomain-like_sf"/>
</dbReference>
<keyword evidence="1" id="KW-0805">Transcription regulation</keyword>
<dbReference type="PANTHER" id="PTHR30055">
    <property type="entry name" value="HTH-TYPE TRANSCRIPTIONAL REGULATOR RUTR"/>
    <property type="match status" value="1"/>
</dbReference>
<keyword evidence="2" id="KW-0238">DNA-binding</keyword>
<dbReference type="InterPro" id="IPR050109">
    <property type="entry name" value="HTH-type_TetR-like_transc_reg"/>
</dbReference>
<dbReference type="InterPro" id="IPR001647">
    <property type="entry name" value="HTH_TetR"/>
</dbReference>
<dbReference type="Pfam" id="PF00440">
    <property type="entry name" value="TetR_N"/>
    <property type="match status" value="1"/>
</dbReference>
<proteinExistence type="predicted"/>
<comment type="caution">
    <text evidence="5">The sequence shown here is derived from an EMBL/GenBank/DDBJ whole genome shotgun (WGS) entry which is preliminary data.</text>
</comment>
<keyword evidence="6" id="KW-1185">Reference proteome</keyword>
<organism evidence="5 6">
    <name type="scientific">Nocardia macrotermitis</name>
    <dbReference type="NCBI Taxonomy" id="2585198"/>
    <lineage>
        <taxon>Bacteria</taxon>
        <taxon>Bacillati</taxon>
        <taxon>Actinomycetota</taxon>
        <taxon>Actinomycetes</taxon>
        <taxon>Mycobacteriales</taxon>
        <taxon>Nocardiaceae</taxon>
        <taxon>Nocardia</taxon>
    </lineage>
</organism>
<evidence type="ECO:0000256" key="3">
    <source>
        <dbReference type="ARBA" id="ARBA00023163"/>
    </source>
</evidence>
<gene>
    <name evidence="5" type="ORF">NRB20_47380</name>
</gene>
<dbReference type="RefSeq" id="WP_153412524.1">
    <property type="nucleotide sequence ID" value="NZ_WEGK01000010.1"/>
</dbReference>
<reference evidence="5 6" key="1">
    <citation type="submission" date="2019-10" db="EMBL/GenBank/DDBJ databases">
        <title>Nocardia macrotermitis sp. nov. and Nocardia aurantia sp. nov., isolated from the gut of fungus growing-termite Macrotermes natalensis.</title>
        <authorList>
            <person name="Benndorf R."/>
            <person name="Schwitalla J."/>
            <person name="Martin K."/>
            <person name="De Beer W."/>
            <person name="Kaster A.-K."/>
            <person name="Vollmers J."/>
            <person name="Poulsen M."/>
            <person name="Beemelmanns C."/>
        </authorList>
    </citation>
    <scope>NUCLEOTIDE SEQUENCE [LARGE SCALE GENOMIC DNA]</scope>
    <source>
        <strain evidence="5 6">RB20</strain>
    </source>
</reference>
<sequence>MSGTEARTARAEGTRELILAAAERLLAEHGVAAVSSRRVSEAARQGNNAAVGYHFGSKADLLRAIVCKHTASIELIRADLLTGIGASAELRDWVSCLVRPFTEHLAALGNPTWYARFAVQAAADPAYQEMMTDEAFSSPSFQRTVEGLNSCLPALPLPVRLERQQMTSHLLLQVCADRERSLASGVPPARSSWADTATGLIDVLVALWQAPITMC</sequence>
<dbReference type="SUPFAM" id="SSF46689">
    <property type="entry name" value="Homeodomain-like"/>
    <property type="match status" value="1"/>
</dbReference>
<evidence type="ECO:0000256" key="1">
    <source>
        <dbReference type="ARBA" id="ARBA00023015"/>
    </source>
</evidence>
<dbReference type="Proteomes" id="UP000438448">
    <property type="component" value="Unassembled WGS sequence"/>
</dbReference>
<evidence type="ECO:0000313" key="6">
    <source>
        <dbReference type="Proteomes" id="UP000438448"/>
    </source>
</evidence>